<evidence type="ECO:0000313" key="3">
    <source>
        <dbReference type="EMBL" id="MEW9919521.1"/>
    </source>
</evidence>
<proteinExistence type="predicted"/>
<keyword evidence="1" id="KW-0472">Membrane</keyword>
<feature type="transmembrane region" description="Helical" evidence="1">
    <location>
        <begin position="164"/>
        <end position="184"/>
    </location>
</feature>
<dbReference type="Proteomes" id="UP001556098">
    <property type="component" value="Unassembled WGS sequence"/>
</dbReference>
<keyword evidence="3" id="KW-0808">Transferase</keyword>
<dbReference type="Pfam" id="PF07786">
    <property type="entry name" value="HGSNAT_cat"/>
    <property type="match status" value="1"/>
</dbReference>
<comment type="caution">
    <text evidence="3">The sequence shown here is derived from an EMBL/GenBank/DDBJ whole genome shotgun (WGS) entry which is preliminary data.</text>
</comment>
<dbReference type="InterPro" id="IPR012429">
    <property type="entry name" value="HGSNAT_cat"/>
</dbReference>
<feature type="domain" description="Heparan-alpha-glucosaminide N-acetyltransferase catalytic" evidence="2">
    <location>
        <begin position="2"/>
        <end position="218"/>
    </location>
</feature>
<accession>A0ABV3RKM0</accession>
<dbReference type="RefSeq" id="WP_367877229.1">
    <property type="nucleotide sequence ID" value="NZ_JBFNXX010000005.1"/>
</dbReference>
<feature type="transmembrane region" description="Helical" evidence="1">
    <location>
        <begin position="124"/>
        <end position="144"/>
    </location>
</feature>
<dbReference type="EC" id="2.3.1.78" evidence="3"/>
<evidence type="ECO:0000313" key="4">
    <source>
        <dbReference type="Proteomes" id="UP001556098"/>
    </source>
</evidence>
<organism evidence="3 4">
    <name type="scientific">Sulfitobacter sediminis</name>
    <dbReference type="NCBI Taxonomy" id="3234186"/>
    <lineage>
        <taxon>Bacteria</taxon>
        <taxon>Pseudomonadati</taxon>
        <taxon>Pseudomonadota</taxon>
        <taxon>Alphaproteobacteria</taxon>
        <taxon>Rhodobacterales</taxon>
        <taxon>Roseobacteraceae</taxon>
        <taxon>Sulfitobacter</taxon>
    </lineage>
</organism>
<feature type="transmembrane region" description="Helical" evidence="1">
    <location>
        <begin position="210"/>
        <end position="230"/>
    </location>
</feature>
<protein>
    <submittedName>
        <fullName evidence="3">Heparan-alpha-glucosaminide N-acetyltransferase</fullName>
        <ecNumber evidence="3">2.3.1.78</ecNumber>
    </submittedName>
</protein>
<keyword evidence="3" id="KW-0012">Acyltransferase</keyword>
<name>A0ABV3RKM0_9RHOB</name>
<gene>
    <name evidence="3" type="ORF">AB2B41_07900</name>
</gene>
<evidence type="ECO:0000256" key="1">
    <source>
        <dbReference type="SAM" id="Phobius"/>
    </source>
</evidence>
<dbReference type="GO" id="GO:0015019">
    <property type="term" value="F:heparan-alpha-glucosaminide N-acetyltransferase activity"/>
    <property type="evidence" value="ECO:0007669"/>
    <property type="project" value="UniProtKB-EC"/>
</dbReference>
<sequence>MFWLDASRTLALIAMIGFHFFRDLEFFGVIVPGTTSQGSWAIAARMIAGSFIFLSGISLVIAHDAGFRPRPWAKRFAMISGAAALVSLATYLAIPDRFVYFGILHCLAASSLIGAGLLFAPTWLLLALAFLIFGMDGPIGPVPSGSFWLAWTGLSSSVRPSLDFLPLIPWLGVFLAGMACARLIPVSRWDLPFRTTAPARWFSWPGRHSLAVYLVHQPVLISFIALAVWLGR</sequence>
<dbReference type="EMBL" id="JBFNXX010000005">
    <property type="protein sequence ID" value="MEW9919521.1"/>
    <property type="molecule type" value="Genomic_DNA"/>
</dbReference>
<feature type="transmembrane region" description="Helical" evidence="1">
    <location>
        <begin position="100"/>
        <end position="119"/>
    </location>
</feature>
<keyword evidence="1" id="KW-1133">Transmembrane helix</keyword>
<reference evidence="3 4" key="1">
    <citation type="submission" date="2024-07" db="EMBL/GenBank/DDBJ databases">
        <title>Marimonas sp.nov., isolated from tidal-flat sediment.</title>
        <authorList>
            <person name="Jayan J.N."/>
            <person name="Lee S.S."/>
        </authorList>
    </citation>
    <scope>NUCLEOTIDE SEQUENCE [LARGE SCALE GENOMIC DNA]</scope>
    <source>
        <strain evidence="3 4">MJW-29</strain>
    </source>
</reference>
<feature type="transmembrane region" description="Helical" evidence="1">
    <location>
        <begin position="75"/>
        <end position="94"/>
    </location>
</feature>
<keyword evidence="1" id="KW-0812">Transmembrane</keyword>
<feature type="transmembrane region" description="Helical" evidence="1">
    <location>
        <begin position="42"/>
        <end position="63"/>
    </location>
</feature>
<evidence type="ECO:0000259" key="2">
    <source>
        <dbReference type="Pfam" id="PF07786"/>
    </source>
</evidence>
<keyword evidence="4" id="KW-1185">Reference proteome</keyword>
<feature type="transmembrane region" description="Helical" evidence="1">
    <location>
        <begin position="12"/>
        <end position="30"/>
    </location>
</feature>